<dbReference type="Gene3D" id="3.40.30.10">
    <property type="entry name" value="Glutaredoxin"/>
    <property type="match status" value="1"/>
</dbReference>
<proteinExistence type="predicted"/>
<accession>A0A6A3ARQ6</accession>
<protein>
    <submittedName>
        <fullName evidence="2">Thioredoxin-like 3-1</fullName>
    </submittedName>
</protein>
<dbReference type="InterPro" id="IPR036249">
    <property type="entry name" value="Thioredoxin-like_sf"/>
</dbReference>
<dbReference type="PANTHER" id="PTHR47192:SF3">
    <property type="entry name" value="THIOREDOXIN-LIKE 3-1, CHLOROPLASTIC"/>
    <property type="match status" value="1"/>
</dbReference>
<feature type="region of interest" description="Disordered" evidence="1">
    <location>
        <begin position="199"/>
        <end position="218"/>
    </location>
</feature>
<sequence length="218" mass="25051">MPSNLKALASVQAERWWLRRKGGMSCWFDLLKPSTIEMESIHDSDQLDQILAAAQQLSQPVLIDWIAAWCRKCIYLKPKLEKLAAEFHTKMLLTFSEQTKGKEFPKNASDQEMLEIVMSRYEKELINPIQNLLHGELTRALLIQVQKLKLDIEKKHCVQSYNVFEYMRDIVSRVPDYGHGHSEAAATDDIFPYHSARKAAGDDANASDEESKRSIMVR</sequence>
<dbReference type="SUPFAM" id="SSF52833">
    <property type="entry name" value="Thioredoxin-like"/>
    <property type="match status" value="1"/>
</dbReference>
<dbReference type="PANTHER" id="PTHR47192">
    <property type="entry name" value="THIOREDOXIN-LIKE 3-2, CHLOROPLASTIC"/>
    <property type="match status" value="1"/>
</dbReference>
<dbReference type="Proteomes" id="UP000436088">
    <property type="component" value="Unassembled WGS sequence"/>
</dbReference>
<comment type="caution">
    <text evidence="2">The sequence shown here is derived from an EMBL/GenBank/DDBJ whole genome shotgun (WGS) entry which is preliminary data.</text>
</comment>
<dbReference type="InterPro" id="IPR013946">
    <property type="entry name" value="NCA2-like"/>
</dbReference>
<keyword evidence="3" id="KW-1185">Reference proteome</keyword>
<evidence type="ECO:0000256" key="1">
    <source>
        <dbReference type="SAM" id="MobiDB-lite"/>
    </source>
</evidence>
<evidence type="ECO:0000313" key="2">
    <source>
        <dbReference type="EMBL" id="KAE8706608.1"/>
    </source>
</evidence>
<dbReference type="AlphaFoldDB" id="A0A6A3ARQ6"/>
<gene>
    <name evidence="2" type="ORF">F3Y22_tig00110391pilonHSYRG00043</name>
</gene>
<dbReference type="InterPro" id="IPR044253">
    <property type="entry name" value="WCRKC1/2"/>
</dbReference>
<feature type="compositionally biased region" description="Basic and acidic residues" evidence="1">
    <location>
        <begin position="209"/>
        <end position="218"/>
    </location>
</feature>
<name>A0A6A3ARQ6_HIBSY</name>
<dbReference type="EMBL" id="VEPZ02000968">
    <property type="protein sequence ID" value="KAE8706608.1"/>
    <property type="molecule type" value="Genomic_DNA"/>
</dbReference>
<organism evidence="2 3">
    <name type="scientific">Hibiscus syriacus</name>
    <name type="common">Rose of Sharon</name>
    <dbReference type="NCBI Taxonomy" id="106335"/>
    <lineage>
        <taxon>Eukaryota</taxon>
        <taxon>Viridiplantae</taxon>
        <taxon>Streptophyta</taxon>
        <taxon>Embryophyta</taxon>
        <taxon>Tracheophyta</taxon>
        <taxon>Spermatophyta</taxon>
        <taxon>Magnoliopsida</taxon>
        <taxon>eudicotyledons</taxon>
        <taxon>Gunneridae</taxon>
        <taxon>Pentapetalae</taxon>
        <taxon>rosids</taxon>
        <taxon>malvids</taxon>
        <taxon>Malvales</taxon>
        <taxon>Malvaceae</taxon>
        <taxon>Malvoideae</taxon>
        <taxon>Hibiscus</taxon>
    </lineage>
</organism>
<reference evidence="2" key="1">
    <citation type="submission" date="2019-09" db="EMBL/GenBank/DDBJ databases">
        <title>Draft genome information of white flower Hibiscus syriacus.</title>
        <authorList>
            <person name="Kim Y.-M."/>
        </authorList>
    </citation>
    <scope>NUCLEOTIDE SEQUENCE [LARGE SCALE GENOMIC DNA]</scope>
    <source>
        <strain evidence="2">YM2019G1</strain>
    </source>
</reference>
<dbReference type="CDD" id="cd02947">
    <property type="entry name" value="TRX_family"/>
    <property type="match status" value="1"/>
</dbReference>
<dbReference type="Pfam" id="PF08637">
    <property type="entry name" value="NCA2"/>
    <property type="match status" value="1"/>
</dbReference>
<evidence type="ECO:0000313" key="3">
    <source>
        <dbReference type="Proteomes" id="UP000436088"/>
    </source>
</evidence>
<dbReference type="GO" id="GO:0009570">
    <property type="term" value="C:chloroplast stroma"/>
    <property type="evidence" value="ECO:0007669"/>
    <property type="project" value="InterPro"/>
</dbReference>